<dbReference type="PROSITE" id="PS50234">
    <property type="entry name" value="VWFA"/>
    <property type="match status" value="1"/>
</dbReference>
<dbReference type="STRING" id="471852.Tcur_1527"/>
<evidence type="ECO:0000259" key="2">
    <source>
        <dbReference type="PROSITE" id="PS50234"/>
    </source>
</evidence>
<dbReference type="SMART" id="SM00327">
    <property type="entry name" value="VWA"/>
    <property type="match status" value="1"/>
</dbReference>
<dbReference type="InterPro" id="IPR002035">
    <property type="entry name" value="VWF_A"/>
</dbReference>
<dbReference type="SUPFAM" id="SSF53850">
    <property type="entry name" value="Periplasmic binding protein-like II"/>
    <property type="match status" value="1"/>
</dbReference>
<dbReference type="RefSeq" id="WP_012851887.1">
    <property type="nucleotide sequence ID" value="NC_013510.1"/>
</dbReference>
<organism evidence="3 4">
    <name type="scientific">Thermomonospora curvata (strain ATCC 19995 / DSM 43183 / JCM 3096 / KCTC 9072 / NBRC 15933 / NCIMB 10081 / Henssen B9)</name>
    <dbReference type="NCBI Taxonomy" id="471852"/>
    <lineage>
        <taxon>Bacteria</taxon>
        <taxon>Bacillati</taxon>
        <taxon>Actinomycetota</taxon>
        <taxon>Actinomycetes</taxon>
        <taxon>Streptosporangiales</taxon>
        <taxon>Thermomonosporaceae</taxon>
        <taxon>Thermomonospora</taxon>
    </lineage>
</organism>
<dbReference type="Gene3D" id="3.40.50.410">
    <property type="entry name" value="von Willebrand factor, type A domain"/>
    <property type="match status" value="1"/>
</dbReference>
<dbReference type="EMBL" id="CP001738">
    <property type="protein sequence ID" value="ACY97103.1"/>
    <property type="molecule type" value="Genomic_DNA"/>
</dbReference>
<dbReference type="Proteomes" id="UP000001918">
    <property type="component" value="Chromosome"/>
</dbReference>
<name>D1AAU3_THECD</name>
<proteinExistence type="predicted"/>
<dbReference type="Pfam" id="PF13531">
    <property type="entry name" value="SBP_bac_11"/>
    <property type="match status" value="1"/>
</dbReference>
<feature type="region of interest" description="Disordered" evidence="1">
    <location>
        <begin position="1"/>
        <end position="25"/>
    </location>
</feature>
<accession>D1AAU3</accession>
<dbReference type="AlphaFoldDB" id="D1AAU3"/>
<sequence length="601" mass="65310">MRGFGRFRGDGPGAEGLGRTQRHGARRATALAAAAADAAGHGGGGGQTVRLRIAASQDKVGLLQQAADDFAEDRRIDGKCVEIQVDSKNSGTAMLALARGWDERTDGKRPDVWSPAANVWPAMLRLRTGAEDKPSPVPDGEFPPIMTSPLTIAMPRPMAEALGWPKKAIGWSDLAALATDPEGWKKYGHPEWGEFRLGKTNPNLSTSGLHATVGAYFAATGTTSDLTEGDITAADNRKFVSDIEKAIVHYGHTTLTFLSNLLRADDRGQAMSYISAVTVEENSVWNYNQGNPALDPKDLGKRPKPKVPLVAIYPKEGTIYSDHPYVPLNWMDAEKRKVADEFLKFLHTERVQKRFTDHGFRDHQRRPGRHVTEANGLLPGEPKTTLSLPSDQILDLILKTWAELRKPANVLLVIDRSGSMQQTVPGTGKSKGDLAKEAAAEALAEFRGQDQVGLWVFSAARRQGERDWQEVVPLGRMTEAHRSLLRERLLGLTLSGGTGLYNTTAAAYEKMTGSRRGDAINAVVVMTDGKNERPGGLDLDGLIAKLGARREESVRVFTIGYGEDADQNVLRRIAEAADGAAYDSSDPNTIGDIFTEVISNF</sequence>
<evidence type="ECO:0000313" key="4">
    <source>
        <dbReference type="Proteomes" id="UP000001918"/>
    </source>
</evidence>
<dbReference type="GO" id="GO:0005245">
    <property type="term" value="F:voltage-gated calcium channel activity"/>
    <property type="evidence" value="ECO:0007669"/>
    <property type="project" value="TreeGrafter"/>
</dbReference>
<evidence type="ECO:0000313" key="3">
    <source>
        <dbReference type="EMBL" id="ACY97103.1"/>
    </source>
</evidence>
<evidence type="ECO:0000256" key="1">
    <source>
        <dbReference type="SAM" id="MobiDB-lite"/>
    </source>
</evidence>
<dbReference type="SUPFAM" id="SSF53300">
    <property type="entry name" value="vWA-like"/>
    <property type="match status" value="1"/>
</dbReference>
<protein>
    <submittedName>
        <fullName evidence="3">von Willebrand factor type A</fullName>
    </submittedName>
</protein>
<feature type="domain" description="VWFA" evidence="2">
    <location>
        <begin position="409"/>
        <end position="597"/>
    </location>
</feature>
<dbReference type="KEGG" id="tcu:Tcur_1527"/>
<keyword evidence="4" id="KW-1185">Reference proteome</keyword>
<dbReference type="PANTHER" id="PTHR10166:SF37">
    <property type="entry name" value="STOLID, ISOFORM H"/>
    <property type="match status" value="1"/>
</dbReference>
<dbReference type="eggNOG" id="COG2304">
    <property type="taxonomic scope" value="Bacteria"/>
</dbReference>
<dbReference type="Pfam" id="PF00092">
    <property type="entry name" value="VWA"/>
    <property type="match status" value="1"/>
</dbReference>
<dbReference type="HOGENOM" id="CLU_018489_2_0_11"/>
<dbReference type="InterPro" id="IPR051173">
    <property type="entry name" value="Ca_channel_alpha-2/delta"/>
</dbReference>
<feature type="region of interest" description="Disordered" evidence="1">
    <location>
        <begin position="360"/>
        <end position="383"/>
    </location>
</feature>
<dbReference type="PANTHER" id="PTHR10166">
    <property type="entry name" value="VOLTAGE-DEPENDENT CALCIUM CHANNEL SUBUNIT ALPHA-2/DELTA-RELATED"/>
    <property type="match status" value="1"/>
</dbReference>
<gene>
    <name evidence="3" type="ordered locus">Tcur_1527</name>
</gene>
<dbReference type="InterPro" id="IPR036465">
    <property type="entry name" value="vWFA_dom_sf"/>
</dbReference>
<dbReference type="GO" id="GO:0005891">
    <property type="term" value="C:voltage-gated calcium channel complex"/>
    <property type="evidence" value="ECO:0007669"/>
    <property type="project" value="TreeGrafter"/>
</dbReference>
<reference evidence="3 4" key="1">
    <citation type="journal article" date="2011" name="Stand. Genomic Sci.">
        <title>Complete genome sequence of Thermomonospora curvata type strain (B9).</title>
        <authorList>
            <person name="Chertkov O."/>
            <person name="Sikorski J."/>
            <person name="Nolan M."/>
            <person name="Lapidus A."/>
            <person name="Lucas S."/>
            <person name="Del Rio T.G."/>
            <person name="Tice H."/>
            <person name="Cheng J.F."/>
            <person name="Goodwin L."/>
            <person name="Pitluck S."/>
            <person name="Liolios K."/>
            <person name="Ivanova N."/>
            <person name="Mavromatis K."/>
            <person name="Mikhailova N."/>
            <person name="Ovchinnikova G."/>
            <person name="Pati A."/>
            <person name="Chen A."/>
            <person name="Palaniappan K."/>
            <person name="Djao O.D."/>
            <person name="Land M."/>
            <person name="Hauser L."/>
            <person name="Chang Y.J."/>
            <person name="Jeffries C.D."/>
            <person name="Brettin T."/>
            <person name="Han C."/>
            <person name="Detter J.C."/>
            <person name="Rohde M."/>
            <person name="Goker M."/>
            <person name="Woyke T."/>
            <person name="Bristow J."/>
            <person name="Eisen J.A."/>
            <person name="Markowitz V."/>
            <person name="Hugenholtz P."/>
            <person name="Klenk H.P."/>
            <person name="Kyrpides N.C."/>
        </authorList>
    </citation>
    <scope>NUCLEOTIDE SEQUENCE [LARGE SCALE GENOMIC DNA]</scope>
    <source>
        <strain evidence="4">ATCC 19995 / DSM 43183 / JCM 3096 / KCTC 9072 / NBRC 15933 / NCIMB 10081 / Henssen B9</strain>
    </source>
</reference>